<gene>
    <name evidence="2" type="ORF">PENSTE_c008G02070</name>
</gene>
<sequence>MKADLATRATSPTPHFHSTLHSLTILSPPTMYDSNRPHPLLAQVPLTVSPFINLPTSVTLPYTYKSIASTLPPSVTVDALNPEAKPRYIVSSSGEHAAHPDEILAACESLEQHLKKTRNDSEVTIKAWEESIRQRELAEKRRVAPGWLDRDEKILQPSRTATSPEAHGESLLDSSSGDQGSSMPSMVPRDEGEELDRAFGGMNVK</sequence>
<evidence type="ECO:0000313" key="3">
    <source>
        <dbReference type="Proteomes" id="UP000191285"/>
    </source>
</evidence>
<dbReference type="PANTHER" id="PTHR42089">
    <property type="entry name" value="YALI0F09427P"/>
    <property type="match status" value="1"/>
</dbReference>
<evidence type="ECO:0000313" key="2">
    <source>
        <dbReference type="EMBL" id="OQE23697.1"/>
    </source>
</evidence>
<dbReference type="EMBL" id="MLKD01000008">
    <property type="protein sequence ID" value="OQE23697.1"/>
    <property type="molecule type" value="Genomic_DNA"/>
</dbReference>
<dbReference type="OrthoDB" id="5344687at2759"/>
<feature type="compositionally biased region" description="Low complexity" evidence="1">
    <location>
        <begin position="171"/>
        <end position="186"/>
    </location>
</feature>
<name>A0A1V6TBJ5_9EURO</name>
<keyword evidence="3" id="KW-1185">Reference proteome</keyword>
<reference evidence="3" key="1">
    <citation type="journal article" date="2017" name="Nat. Microbiol.">
        <title>Global analysis of biosynthetic gene clusters reveals vast potential of secondary metabolite production in Penicillium species.</title>
        <authorList>
            <person name="Nielsen J.C."/>
            <person name="Grijseels S."/>
            <person name="Prigent S."/>
            <person name="Ji B."/>
            <person name="Dainat J."/>
            <person name="Nielsen K.F."/>
            <person name="Frisvad J.C."/>
            <person name="Workman M."/>
            <person name="Nielsen J."/>
        </authorList>
    </citation>
    <scope>NUCLEOTIDE SEQUENCE [LARGE SCALE GENOMIC DNA]</scope>
    <source>
        <strain evidence="3">IBT 24891</strain>
    </source>
</reference>
<comment type="caution">
    <text evidence="2">The sequence shown here is derived from an EMBL/GenBank/DDBJ whole genome shotgun (WGS) entry which is preliminary data.</text>
</comment>
<organism evidence="2 3">
    <name type="scientific">Penicillium steckii</name>
    <dbReference type="NCBI Taxonomy" id="303698"/>
    <lineage>
        <taxon>Eukaryota</taxon>
        <taxon>Fungi</taxon>
        <taxon>Dikarya</taxon>
        <taxon>Ascomycota</taxon>
        <taxon>Pezizomycotina</taxon>
        <taxon>Eurotiomycetes</taxon>
        <taxon>Eurotiomycetidae</taxon>
        <taxon>Eurotiales</taxon>
        <taxon>Aspergillaceae</taxon>
        <taxon>Penicillium</taxon>
    </lineage>
</organism>
<dbReference type="Proteomes" id="UP000191285">
    <property type="component" value="Unassembled WGS sequence"/>
</dbReference>
<dbReference type="PANTHER" id="PTHR42089:SF1">
    <property type="entry name" value="YALI0F09427P"/>
    <property type="match status" value="1"/>
</dbReference>
<accession>A0A1V6TBJ5</accession>
<evidence type="ECO:0000256" key="1">
    <source>
        <dbReference type="SAM" id="MobiDB-lite"/>
    </source>
</evidence>
<proteinExistence type="predicted"/>
<protein>
    <submittedName>
        <fullName evidence="2">Uncharacterized protein</fullName>
    </submittedName>
</protein>
<feature type="region of interest" description="Disordered" evidence="1">
    <location>
        <begin position="153"/>
        <end position="205"/>
    </location>
</feature>
<dbReference type="AlphaFoldDB" id="A0A1V6TBJ5"/>